<reference evidence="2" key="1">
    <citation type="journal article" date="2016" name="Front. Microbiol.">
        <title>Genome Sequence of the Piezophilic, Mesophilic Sulfate-Reducing Bacterium Desulfovibrio indicus J2T.</title>
        <authorList>
            <person name="Cao J."/>
            <person name="Maignien L."/>
            <person name="Shao Z."/>
            <person name="Alain K."/>
            <person name="Jebbar M."/>
        </authorList>
    </citation>
    <scope>NUCLEOTIDE SEQUENCE</scope>
    <source>
        <strain evidence="2">JCM 32048</strain>
    </source>
</reference>
<comment type="caution">
    <text evidence="2">The sequence shown here is derived from an EMBL/GenBank/DDBJ whole genome shotgun (WGS) entry which is preliminary data.</text>
</comment>
<name>A0AA37HFM1_9HYPH</name>
<dbReference type="AlphaFoldDB" id="A0AA37HFM1"/>
<sequence length="103" mass="10613">MLALSLPEARPVRRPPAAEGAGRGALLAAAPMPLLLGLAAATAPESVTLGLAGLALAWLSLRVRHLRHAKEEAARHRGNLARLTAPEVARLLAESDSIAPHAG</sequence>
<reference evidence="2" key="2">
    <citation type="submission" date="2021-08" db="EMBL/GenBank/DDBJ databases">
        <authorList>
            <person name="Tani A."/>
            <person name="Ola A."/>
            <person name="Ogura Y."/>
            <person name="Katsura K."/>
            <person name="Hayashi T."/>
        </authorList>
    </citation>
    <scope>NUCLEOTIDE SEQUENCE</scope>
    <source>
        <strain evidence="2">JCM 32048</strain>
    </source>
</reference>
<dbReference type="EMBL" id="BPQJ01000028">
    <property type="protein sequence ID" value="GJD64669.1"/>
    <property type="molecule type" value="Genomic_DNA"/>
</dbReference>
<feature type="region of interest" description="Disordered" evidence="1">
    <location>
        <begin position="1"/>
        <end position="21"/>
    </location>
</feature>
<keyword evidence="3" id="KW-1185">Reference proteome</keyword>
<evidence type="ECO:0000313" key="2">
    <source>
        <dbReference type="EMBL" id="GJD64669.1"/>
    </source>
</evidence>
<dbReference type="Proteomes" id="UP001055286">
    <property type="component" value="Unassembled WGS sequence"/>
</dbReference>
<gene>
    <name evidence="2" type="ORF">MPEAHAMD_4854</name>
</gene>
<dbReference type="RefSeq" id="WP_238192638.1">
    <property type="nucleotide sequence ID" value="NZ_BPQJ01000028.1"/>
</dbReference>
<protein>
    <submittedName>
        <fullName evidence="2">Uncharacterized protein</fullName>
    </submittedName>
</protein>
<organism evidence="2 3">
    <name type="scientific">Methylobacterium frigidaeris</name>
    <dbReference type="NCBI Taxonomy" id="2038277"/>
    <lineage>
        <taxon>Bacteria</taxon>
        <taxon>Pseudomonadati</taxon>
        <taxon>Pseudomonadota</taxon>
        <taxon>Alphaproteobacteria</taxon>
        <taxon>Hyphomicrobiales</taxon>
        <taxon>Methylobacteriaceae</taxon>
        <taxon>Methylobacterium</taxon>
    </lineage>
</organism>
<evidence type="ECO:0000256" key="1">
    <source>
        <dbReference type="SAM" id="MobiDB-lite"/>
    </source>
</evidence>
<evidence type="ECO:0000313" key="3">
    <source>
        <dbReference type="Proteomes" id="UP001055286"/>
    </source>
</evidence>
<accession>A0AA37HFM1</accession>
<proteinExistence type="predicted"/>